<name>A0ABU3SLK2_9MICO</name>
<evidence type="ECO:0000313" key="4">
    <source>
        <dbReference type="Proteomes" id="UP001261125"/>
    </source>
</evidence>
<dbReference type="PANTHER" id="PTHR33755">
    <property type="entry name" value="TOXIN PARE1-RELATED"/>
    <property type="match status" value="1"/>
</dbReference>
<dbReference type="InterPro" id="IPR051803">
    <property type="entry name" value="TA_system_RelE-like_toxin"/>
</dbReference>
<comment type="caution">
    <text evidence="3">The sequence shown here is derived from an EMBL/GenBank/DDBJ whole genome shotgun (WGS) entry which is preliminary data.</text>
</comment>
<gene>
    <name evidence="3" type="ORF">RWH44_07895</name>
</gene>
<evidence type="ECO:0000313" key="3">
    <source>
        <dbReference type="EMBL" id="MDU0345625.1"/>
    </source>
</evidence>
<evidence type="ECO:0000256" key="2">
    <source>
        <dbReference type="ARBA" id="ARBA00022649"/>
    </source>
</evidence>
<dbReference type="Pfam" id="PF05016">
    <property type="entry name" value="ParE_toxin"/>
    <property type="match status" value="1"/>
</dbReference>
<keyword evidence="2" id="KW-1277">Toxin-antitoxin system</keyword>
<proteinExistence type="inferred from homology"/>
<dbReference type="PANTHER" id="PTHR33755:SF8">
    <property type="entry name" value="TOXIN PARE2"/>
    <property type="match status" value="1"/>
</dbReference>
<dbReference type="Gene3D" id="3.30.2310.20">
    <property type="entry name" value="RelE-like"/>
    <property type="match status" value="1"/>
</dbReference>
<dbReference type="InterPro" id="IPR007712">
    <property type="entry name" value="RelE/ParE_toxin"/>
</dbReference>
<protein>
    <submittedName>
        <fullName evidence="3">Type II toxin-antitoxin system RelE/ParE family toxin</fullName>
    </submittedName>
</protein>
<organism evidence="3 4">
    <name type="scientific">Microbacterium phycohabitans</name>
    <dbReference type="NCBI Taxonomy" id="3075993"/>
    <lineage>
        <taxon>Bacteria</taxon>
        <taxon>Bacillati</taxon>
        <taxon>Actinomycetota</taxon>
        <taxon>Actinomycetes</taxon>
        <taxon>Micrococcales</taxon>
        <taxon>Microbacteriaceae</taxon>
        <taxon>Microbacterium</taxon>
    </lineage>
</organism>
<dbReference type="RefSeq" id="WP_316004141.1">
    <property type="nucleotide sequence ID" value="NZ_JAWDIT010000002.1"/>
</dbReference>
<keyword evidence="4" id="KW-1185">Reference proteome</keyword>
<comment type="similarity">
    <text evidence="1">Belongs to the RelE toxin family.</text>
</comment>
<accession>A0ABU3SLK2</accession>
<evidence type="ECO:0000256" key="1">
    <source>
        <dbReference type="ARBA" id="ARBA00006226"/>
    </source>
</evidence>
<dbReference type="Proteomes" id="UP001261125">
    <property type="component" value="Unassembled WGS sequence"/>
</dbReference>
<dbReference type="InterPro" id="IPR035093">
    <property type="entry name" value="RelE/ParE_toxin_dom_sf"/>
</dbReference>
<sequence>MTRVVTSRAADVDIARAVEHYRDQADLETASRFIDALEQATRRLATFPLSGSATAEVRTGIPGLRAIGAEGFPFLLFYTCDDDAVRVHRVLHERRDIDTELRPWI</sequence>
<reference evidence="3 4" key="1">
    <citation type="submission" date="2023-09" db="EMBL/GenBank/DDBJ databases">
        <title>Microbacterium fusihabitans sp. nov., Microbacterium phycihabitans sp. nov., and Microbacterium cervinum sp. nov., isolated from dried seaweeds of beach.</title>
        <authorList>
            <person name="Lee S.D."/>
        </authorList>
    </citation>
    <scope>NUCLEOTIDE SEQUENCE [LARGE SCALE GENOMIC DNA]</scope>
    <source>
        <strain evidence="3 4">KSW2-29</strain>
    </source>
</reference>
<dbReference type="EMBL" id="JAWDIT010000002">
    <property type="protein sequence ID" value="MDU0345625.1"/>
    <property type="molecule type" value="Genomic_DNA"/>
</dbReference>